<dbReference type="Proteomes" id="UP001391051">
    <property type="component" value="Unassembled WGS sequence"/>
</dbReference>
<organism evidence="2 3">
    <name type="scientific">Apiospora aurea</name>
    <dbReference type="NCBI Taxonomy" id="335848"/>
    <lineage>
        <taxon>Eukaryota</taxon>
        <taxon>Fungi</taxon>
        <taxon>Dikarya</taxon>
        <taxon>Ascomycota</taxon>
        <taxon>Pezizomycotina</taxon>
        <taxon>Sordariomycetes</taxon>
        <taxon>Xylariomycetidae</taxon>
        <taxon>Amphisphaeriales</taxon>
        <taxon>Apiosporaceae</taxon>
        <taxon>Apiospora</taxon>
    </lineage>
</organism>
<gene>
    <name evidence="2" type="ORF">PG986_002606</name>
</gene>
<name>A0ABR1QQZ7_9PEZI</name>
<evidence type="ECO:0000313" key="2">
    <source>
        <dbReference type="EMBL" id="KAK7961781.1"/>
    </source>
</evidence>
<dbReference type="EMBL" id="JAQQWE010000002">
    <property type="protein sequence ID" value="KAK7961781.1"/>
    <property type="molecule type" value="Genomic_DNA"/>
</dbReference>
<reference evidence="2 3" key="1">
    <citation type="submission" date="2023-01" db="EMBL/GenBank/DDBJ databases">
        <title>Analysis of 21 Apiospora genomes using comparative genomics revels a genus with tremendous synthesis potential of carbohydrate active enzymes and secondary metabolites.</title>
        <authorList>
            <person name="Sorensen T."/>
        </authorList>
    </citation>
    <scope>NUCLEOTIDE SEQUENCE [LARGE SCALE GENOMIC DNA]</scope>
    <source>
        <strain evidence="2 3">CBS 24483</strain>
    </source>
</reference>
<evidence type="ECO:0000256" key="1">
    <source>
        <dbReference type="SAM" id="MobiDB-lite"/>
    </source>
</evidence>
<keyword evidence="3" id="KW-1185">Reference proteome</keyword>
<sequence>MQMILYSEPSTLTTPEEHNSERKSIIESRVRIWQKQMGSMDVDASSLTPVCYSFSFRVCSMDSDSD</sequence>
<accession>A0ABR1QQZ7</accession>
<proteinExistence type="predicted"/>
<protein>
    <submittedName>
        <fullName evidence="2">Uncharacterized protein</fullName>
    </submittedName>
</protein>
<evidence type="ECO:0000313" key="3">
    <source>
        <dbReference type="Proteomes" id="UP001391051"/>
    </source>
</evidence>
<feature type="region of interest" description="Disordered" evidence="1">
    <location>
        <begin position="1"/>
        <end position="23"/>
    </location>
</feature>
<comment type="caution">
    <text evidence="2">The sequence shown here is derived from an EMBL/GenBank/DDBJ whole genome shotgun (WGS) entry which is preliminary data.</text>
</comment>
<dbReference type="RefSeq" id="XP_066703892.1">
    <property type="nucleotide sequence ID" value="XM_066838828.1"/>
</dbReference>
<dbReference type="GeneID" id="92071890"/>